<gene>
    <name evidence="2" type="ORF">CLEP1334_LOCUS11124</name>
</gene>
<reference evidence="2" key="1">
    <citation type="submission" date="2021-01" db="EMBL/GenBank/DDBJ databases">
        <authorList>
            <person name="Corre E."/>
            <person name="Pelletier E."/>
            <person name="Niang G."/>
            <person name="Scheremetjew M."/>
            <person name="Finn R."/>
            <person name="Kale V."/>
            <person name="Holt S."/>
            <person name="Cochrane G."/>
            <person name="Meng A."/>
            <person name="Brown T."/>
            <person name="Cohen L."/>
        </authorList>
    </citation>
    <scope>NUCLEOTIDE SEQUENCE</scope>
    <source>
        <strain evidence="2">RCC1130</strain>
    </source>
</reference>
<proteinExistence type="predicted"/>
<sequence>MGTGPGIGLKRRYAMDVDGEEENDQRVNGSMKRLRIDQSDLQQSHLASAWHGSQPQTADFMWGHPPAELPQSELGPPRIPGHTPGHVPRQAGAMYATFQQPTQQPCAAQYMDAQGSTSTRHYCAINQLLHTLHLERVSAGQRQAWVDEDDEDL</sequence>
<name>A0A7S0IZL2_9EUKA</name>
<evidence type="ECO:0000313" key="2">
    <source>
        <dbReference type="EMBL" id="CAD8535844.1"/>
    </source>
</evidence>
<accession>A0A7S0IZL2</accession>
<feature type="region of interest" description="Disordered" evidence="1">
    <location>
        <begin position="1"/>
        <end position="27"/>
    </location>
</feature>
<dbReference type="EMBL" id="HBER01022134">
    <property type="protein sequence ID" value="CAD8535844.1"/>
    <property type="molecule type" value="Transcribed_RNA"/>
</dbReference>
<feature type="region of interest" description="Disordered" evidence="1">
    <location>
        <begin position="51"/>
        <end position="88"/>
    </location>
</feature>
<protein>
    <submittedName>
        <fullName evidence="2">Uncharacterized protein</fullName>
    </submittedName>
</protein>
<dbReference type="AlphaFoldDB" id="A0A7S0IZL2"/>
<organism evidence="2">
    <name type="scientific">Calcidiscus leptoporus</name>
    <dbReference type="NCBI Taxonomy" id="127549"/>
    <lineage>
        <taxon>Eukaryota</taxon>
        <taxon>Haptista</taxon>
        <taxon>Haptophyta</taxon>
        <taxon>Prymnesiophyceae</taxon>
        <taxon>Coccolithales</taxon>
        <taxon>Calcidiscaceae</taxon>
        <taxon>Calcidiscus</taxon>
    </lineage>
</organism>
<evidence type="ECO:0000256" key="1">
    <source>
        <dbReference type="SAM" id="MobiDB-lite"/>
    </source>
</evidence>